<name>A0A5P8T014_HELAN</name>
<dbReference type="EMBL" id="MN175741">
    <property type="protein sequence ID" value="QFS00038.1"/>
    <property type="molecule type" value="Genomic_DNA"/>
</dbReference>
<gene>
    <name evidence="1" type="primary">orf327</name>
</gene>
<dbReference type="AlphaFoldDB" id="A0A5P8T014"/>
<keyword evidence="1" id="KW-0496">Mitochondrion</keyword>
<evidence type="ECO:0000313" key="1">
    <source>
        <dbReference type="EMBL" id="QFS00038.1"/>
    </source>
</evidence>
<geneLocation type="mitochondrion" evidence="1"/>
<protein>
    <submittedName>
        <fullName evidence="1">Uncharacterized protein</fullName>
    </submittedName>
</protein>
<organism evidence="1">
    <name type="scientific">Helianthus annuus</name>
    <name type="common">Common sunflower</name>
    <dbReference type="NCBI Taxonomy" id="4232"/>
    <lineage>
        <taxon>Eukaryota</taxon>
        <taxon>Viridiplantae</taxon>
        <taxon>Streptophyta</taxon>
        <taxon>Embryophyta</taxon>
        <taxon>Tracheophyta</taxon>
        <taxon>Spermatophyta</taxon>
        <taxon>Magnoliopsida</taxon>
        <taxon>eudicotyledons</taxon>
        <taxon>Gunneridae</taxon>
        <taxon>Pentapetalae</taxon>
        <taxon>asterids</taxon>
        <taxon>campanulids</taxon>
        <taxon>Asterales</taxon>
        <taxon>Asteraceae</taxon>
        <taxon>Asteroideae</taxon>
        <taxon>Heliantheae alliance</taxon>
        <taxon>Heliantheae</taxon>
        <taxon>Helianthus</taxon>
    </lineage>
</organism>
<proteinExistence type="predicted"/>
<accession>A0A5P8T014</accession>
<reference evidence="1" key="1">
    <citation type="journal article" date="2019" name="Plants (Basel)">
        <title>Organization Features of the Mitochondrial Genome of Sunflower (Helianthus annuus L.) with ANN2-Type Male-Sterile Cytoplasm.</title>
        <authorList>
            <person name="Makarenko M.S."/>
            <person name="Usatov A.V."/>
            <person name="Tatarinova T.V."/>
            <person name="Azarin K.V."/>
            <person name="Horn R."/>
            <person name="Gavrilova V.A."/>
            <person name="Logacheva M.D."/>
        </authorList>
    </citation>
    <scope>NUCLEOTIDE SEQUENCE</scope>
</reference>
<sequence length="109" mass="12117">MKSYGHIFILRAIELSLASIKPSNYRLYNKLLRAIFSSPNTFNYLTQCRRLVLIPFGNSAGGKGLSVSSKFIRPLRMVTGQDWDSQQLSFFSSNPYPPQGVPGGLSTSI</sequence>